<protein>
    <submittedName>
        <fullName evidence="1">Excisionase family DNA binding protein</fullName>
    </submittedName>
</protein>
<comment type="caution">
    <text evidence="1">The sequence shown here is derived from an EMBL/GenBank/DDBJ whole genome shotgun (WGS) entry which is preliminary data.</text>
</comment>
<dbReference type="InterPro" id="IPR010260">
    <property type="entry name" value="AlpA"/>
</dbReference>
<evidence type="ECO:0000313" key="1">
    <source>
        <dbReference type="EMBL" id="NIJ09538.1"/>
    </source>
</evidence>
<dbReference type="SUPFAM" id="SSF46955">
    <property type="entry name" value="Putative DNA-binding domain"/>
    <property type="match status" value="1"/>
</dbReference>
<dbReference type="Proteomes" id="UP000727456">
    <property type="component" value="Unassembled WGS sequence"/>
</dbReference>
<dbReference type="Pfam" id="PF10038">
    <property type="entry name" value="DUF2274"/>
    <property type="match status" value="1"/>
</dbReference>
<evidence type="ECO:0000313" key="2">
    <source>
        <dbReference type="Proteomes" id="UP000727456"/>
    </source>
</evidence>
<dbReference type="InterPro" id="IPR009061">
    <property type="entry name" value="DNA-bd_dom_put_sf"/>
</dbReference>
<dbReference type="EMBL" id="JAAOZC010000012">
    <property type="protein sequence ID" value="NIJ09538.1"/>
    <property type="molecule type" value="Genomic_DNA"/>
</dbReference>
<dbReference type="InterPro" id="IPR018733">
    <property type="entry name" value="DUF2274"/>
</dbReference>
<name>A0ABX0TVL2_9SPHN</name>
<accession>A0ABX0TVL2</accession>
<dbReference type="RefSeq" id="WP_243843507.1">
    <property type="nucleotide sequence ID" value="NZ_JAAOZC010000012.1"/>
</dbReference>
<proteinExistence type="predicted"/>
<dbReference type="Gene3D" id="1.10.238.160">
    <property type="match status" value="1"/>
</dbReference>
<organism evidence="1 2">
    <name type="scientific">Sphingomonas vulcanisoli</name>
    <dbReference type="NCBI Taxonomy" id="1658060"/>
    <lineage>
        <taxon>Bacteria</taxon>
        <taxon>Pseudomonadati</taxon>
        <taxon>Pseudomonadota</taxon>
        <taxon>Alphaproteobacteria</taxon>
        <taxon>Sphingomonadales</taxon>
        <taxon>Sphingomonadaceae</taxon>
        <taxon>Sphingomonas</taxon>
    </lineage>
</organism>
<gene>
    <name evidence="1" type="ORF">FHS31_003171</name>
</gene>
<reference evidence="1 2" key="1">
    <citation type="submission" date="2020-03" db="EMBL/GenBank/DDBJ databases">
        <title>Genomic Encyclopedia of Type Strains, Phase III (KMG-III): the genomes of soil and plant-associated and newly described type strains.</title>
        <authorList>
            <person name="Whitman W."/>
        </authorList>
    </citation>
    <scope>NUCLEOTIDE SEQUENCE [LARGE SCALE GENOMIC DNA]</scope>
    <source>
        <strain evidence="1 2">CECT 8804</strain>
    </source>
</reference>
<sequence length="167" mass="18783">MTQMKLPRQADRRASDFTISLASDLRIALQKYADLYRATYGEEIPLTELIPAMLAEFLEADGAFARKHAFVGIPYPAALHRTEVTPPNAQANDAVERLIPLKEVCRLIGVGKSMIYKMIQQGRFPAPYKPSAGAARWSDKEVLNWIANIRSQRSSSMSTYLRPERLS</sequence>
<keyword evidence="2" id="KW-1185">Reference proteome</keyword>
<dbReference type="Pfam" id="PF05930">
    <property type="entry name" value="Phage_AlpA"/>
    <property type="match status" value="1"/>
</dbReference>